<keyword evidence="2 4" id="KW-0560">Oxidoreductase</keyword>
<gene>
    <name evidence="7" type="ORF">BU085_07285</name>
</gene>
<reference evidence="7 8" key="1">
    <citation type="journal article" date="2016" name="Front. Microbiol.">
        <title>Comprehensive Phylogenetic Analysis of Bovine Non-aureus Staphylococci Species Based on Whole-Genome Sequencing.</title>
        <authorList>
            <person name="Naushad S."/>
            <person name="Barkema H.W."/>
            <person name="Luby C."/>
            <person name="Condas L.A."/>
            <person name="Nobrega D.B."/>
            <person name="Carson D.A."/>
            <person name="De Buck J."/>
        </authorList>
    </citation>
    <scope>NUCLEOTIDE SEQUENCE [LARGE SCALE GENOMIC DNA]</scope>
    <source>
        <strain evidence="7 8">SNUC 2993</strain>
    </source>
</reference>
<dbReference type="PROSITE" id="PS00671">
    <property type="entry name" value="D_2_HYDROXYACID_DH_3"/>
    <property type="match status" value="1"/>
</dbReference>
<dbReference type="InterPro" id="IPR029753">
    <property type="entry name" value="D-isomer_DH_CS"/>
</dbReference>
<evidence type="ECO:0000256" key="4">
    <source>
        <dbReference type="RuleBase" id="RU003719"/>
    </source>
</evidence>
<dbReference type="EMBL" id="PZEV01000020">
    <property type="protein sequence ID" value="PTI50925.1"/>
    <property type="molecule type" value="Genomic_DNA"/>
</dbReference>
<dbReference type="GO" id="GO:0051287">
    <property type="term" value="F:NAD binding"/>
    <property type="evidence" value="ECO:0007669"/>
    <property type="project" value="InterPro"/>
</dbReference>
<evidence type="ECO:0000259" key="5">
    <source>
        <dbReference type="Pfam" id="PF00389"/>
    </source>
</evidence>
<dbReference type="InterPro" id="IPR006139">
    <property type="entry name" value="D-isomer_2_OHA_DH_cat_dom"/>
</dbReference>
<name>A0A2T4Q050_STAWA</name>
<dbReference type="RefSeq" id="WP_107532908.1">
    <property type="nucleotide sequence ID" value="NZ_JAIBNN010000005.1"/>
</dbReference>
<dbReference type="SUPFAM" id="SSF51735">
    <property type="entry name" value="NAD(P)-binding Rossmann-fold domains"/>
    <property type="match status" value="1"/>
</dbReference>
<evidence type="ECO:0000259" key="6">
    <source>
        <dbReference type="Pfam" id="PF02826"/>
    </source>
</evidence>
<dbReference type="AlphaFoldDB" id="A0A2T4Q050"/>
<dbReference type="InterPro" id="IPR006140">
    <property type="entry name" value="D-isomer_DH_NAD-bd"/>
</dbReference>
<feature type="domain" description="D-isomer specific 2-hydroxyacid dehydrogenase NAD-binding" evidence="6">
    <location>
        <begin position="105"/>
        <end position="277"/>
    </location>
</feature>
<organism evidence="7 8">
    <name type="scientific">Staphylococcus warneri</name>
    <dbReference type="NCBI Taxonomy" id="1292"/>
    <lineage>
        <taxon>Bacteria</taxon>
        <taxon>Bacillati</taxon>
        <taxon>Bacillota</taxon>
        <taxon>Bacilli</taxon>
        <taxon>Bacillales</taxon>
        <taxon>Staphylococcaceae</taxon>
        <taxon>Staphylococcus</taxon>
    </lineage>
</organism>
<evidence type="ECO:0000256" key="1">
    <source>
        <dbReference type="ARBA" id="ARBA00005854"/>
    </source>
</evidence>
<dbReference type="PANTHER" id="PTHR43333:SF1">
    <property type="entry name" value="D-ISOMER SPECIFIC 2-HYDROXYACID DEHYDROGENASE NAD-BINDING DOMAIN-CONTAINING PROTEIN"/>
    <property type="match status" value="1"/>
</dbReference>
<dbReference type="STRING" id="1194526.A284_04680"/>
<dbReference type="GO" id="GO:0016616">
    <property type="term" value="F:oxidoreductase activity, acting on the CH-OH group of donors, NAD or NADP as acceptor"/>
    <property type="evidence" value="ECO:0007669"/>
    <property type="project" value="InterPro"/>
</dbReference>
<dbReference type="CDD" id="cd12155">
    <property type="entry name" value="PGDH_1"/>
    <property type="match status" value="1"/>
</dbReference>
<sequence length="316" mass="36065">MKVVSLFRLGELEDKLKETFPQVEFKFIKKAKNIPNEDRQSLDILIGYDGSLDETFLEDCPNLKWIAWYATGVNSLPLNYINERNIKLTNSRGVQAKQLSEFIIAFILDDYKKMKTSFINQQNRIYDSKMTGRRLNGDCILFLGTGAIAQRTAKLAKAFDMKVIGVSKSGEHKEWFDEVQTIDNLSDLLGKGDIVINSLPETDETIHLIKYKDFENMKESAMFINVGRGTVVEEDTLIKALSNNEIRHAYLDVFEKEPLTSDNALYDLDNVTITAHITGNDHGINHDVTEIFIKNLKHFLNYGNLIENEVDPVKGY</sequence>
<dbReference type="Proteomes" id="UP000240717">
    <property type="component" value="Unassembled WGS sequence"/>
</dbReference>
<keyword evidence="3" id="KW-0520">NAD</keyword>
<dbReference type="Pfam" id="PF02826">
    <property type="entry name" value="2-Hacid_dh_C"/>
    <property type="match status" value="1"/>
</dbReference>
<dbReference type="InterPro" id="IPR036291">
    <property type="entry name" value="NAD(P)-bd_dom_sf"/>
</dbReference>
<comment type="caution">
    <text evidence="7">The sequence shown here is derived from an EMBL/GenBank/DDBJ whole genome shotgun (WGS) entry which is preliminary data.</text>
</comment>
<feature type="domain" description="D-isomer specific 2-hydroxyacid dehydrogenase catalytic" evidence="5">
    <location>
        <begin position="36"/>
        <end position="302"/>
    </location>
</feature>
<comment type="similarity">
    <text evidence="1 4">Belongs to the D-isomer specific 2-hydroxyacid dehydrogenase family.</text>
</comment>
<dbReference type="PANTHER" id="PTHR43333">
    <property type="entry name" value="2-HACID_DH_C DOMAIN-CONTAINING PROTEIN"/>
    <property type="match status" value="1"/>
</dbReference>
<protein>
    <submittedName>
        <fullName evidence="7">Hydroxyacid dehydrogenase</fullName>
    </submittedName>
</protein>
<evidence type="ECO:0000313" key="8">
    <source>
        <dbReference type="Proteomes" id="UP000240717"/>
    </source>
</evidence>
<accession>A0A2T4Q050</accession>
<evidence type="ECO:0000313" key="7">
    <source>
        <dbReference type="EMBL" id="PTI50925.1"/>
    </source>
</evidence>
<dbReference type="SUPFAM" id="SSF52283">
    <property type="entry name" value="Formate/glycerate dehydrogenase catalytic domain-like"/>
    <property type="match status" value="1"/>
</dbReference>
<evidence type="ECO:0000256" key="3">
    <source>
        <dbReference type="ARBA" id="ARBA00023027"/>
    </source>
</evidence>
<dbReference type="Gene3D" id="3.40.50.720">
    <property type="entry name" value="NAD(P)-binding Rossmann-like Domain"/>
    <property type="match status" value="2"/>
</dbReference>
<evidence type="ECO:0000256" key="2">
    <source>
        <dbReference type="ARBA" id="ARBA00023002"/>
    </source>
</evidence>
<dbReference type="Pfam" id="PF00389">
    <property type="entry name" value="2-Hacid_dh"/>
    <property type="match status" value="1"/>
</dbReference>
<proteinExistence type="inferred from homology"/>